<dbReference type="Proteomes" id="UP000242444">
    <property type="component" value="Unassembled WGS sequence"/>
</dbReference>
<sequence>MRDREQADAPEPFEVAVIGAGPRGVGVLERLAANLGETLGEDGTREPRRGIRVHLVDPHPPGGGRIWRYRQSPLLRMNSMPEDVTMYTDETVVMDGPVRPGPSLHEWAAAARADPRHFGVPGELDAELAALGADGFPTRRLQSAYLDWVYRRVADTLPSGMEVRIHTTRAVDIVDRADGTQLVVLDHGAAVVADAVLLTIGHIDAEPGAEFGEVAGFARRHGLIHHPPGYTADVDYSDVPGGEPAIVRGLGLAFVDLMLLLTEGRGGRFTEQPCGGLRYLPSGREPLLYVGSGRGVPYHAKTGYRFPGEPPELPRFFRGETVDELVRSGVPLDFHRDLWPHIAKELAWGHYAELFGAHPDRVRLPFESFARAFAETEWDTPRMRALVERAVPAESDRLDLRSLDRPLAGLRFSGIEELGKHVRDYIESDLSRRADPHFSADLGMFAALLSVMGTLLPLVSTGAVDGRSMLTDVDRWWFGFFSYIASGPPPRRLAELLALQEAGIVTFLGADTRVDLVEESGTFRAGSDSVPDTVDAATLIEARLPEPSLRRSVDPLLRHLLAGGGLTEETLRYNGSGSTVPSGRIRTRVADGRVVRPDGQVHPRRFALGPHTTARSPGAFTRPRTNAASFRHNDRVAREILALLLEEP</sequence>
<gene>
    <name evidence="3" type="ORF">CFN78_19125</name>
</gene>
<proteinExistence type="predicted"/>
<accession>A0A263CZN1</accession>
<dbReference type="InterPro" id="IPR038732">
    <property type="entry name" value="HpyO/CreE_NAD-binding"/>
</dbReference>
<organism evidence="3 4">
    <name type="scientific">Amycolatopsis antarctica</name>
    <dbReference type="NCBI Taxonomy" id="1854586"/>
    <lineage>
        <taxon>Bacteria</taxon>
        <taxon>Bacillati</taxon>
        <taxon>Actinomycetota</taxon>
        <taxon>Actinomycetes</taxon>
        <taxon>Pseudonocardiales</taxon>
        <taxon>Pseudonocardiaceae</taxon>
        <taxon>Amycolatopsis</taxon>
    </lineage>
</organism>
<dbReference type="PANTHER" id="PTHR40254:SF1">
    <property type="entry name" value="BLR0577 PROTEIN"/>
    <property type="match status" value="1"/>
</dbReference>
<dbReference type="InParanoid" id="A0A263CZN1"/>
<dbReference type="Pfam" id="PF13454">
    <property type="entry name" value="NAD_binding_9"/>
    <property type="match status" value="1"/>
</dbReference>
<evidence type="ECO:0000313" key="4">
    <source>
        <dbReference type="Proteomes" id="UP000242444"/>
    </source>
</evidence>
<evidence type="ECO:0000256" key="1">
    <source>
        <dbReference type="SAM" id="MobiDB-lite"/>
    </source>
</evidence>
<reference evidence="3 4" key="1">
    <citation type="submission" date="2017-07" db="EMBL/GenBank/DDBJ databases">
        <title>Amycolatopsis antarcticus sp. nov., isolated from the surface of an Antarcticus brown macroalga.</title>
        <authorList>
            <person name="Wang J."/>
            <person name="Leiva S."/>
            <person name="Huang J."/>
            <person name="Huang Y."/>
        </authorList>
    </citation>
    <scope>NUCLEOTIDE SEQUENCE [LARGE SCALE GENOMIC DNA]</scope>
    <source>
        <strain evidence="3 4">AU-G6</strain>
    </source>
</reference>
<comment type="caution">
    <text evidence="3">The sequence shown here is derived from an EMBL/GenBank/DDBJ whole genome shotgun (WGS) entry which is preliminary data.</text>
</comment>
<dbReference type="InterPro" id="IPR052189">
    <property type="entry name" value="L-asp_N-monooxygenase_NS-form"/>
</dbReference>
<dbReference type="SUPFAM" id="SSF51971">
    <property type="entry name" value="Nucleotide-binding domain"/>
    <property type="match status" value="1"/>
</dbReference>
<dbReference type="RefSeq" id="WP_094864216.1">
    <property type="nucleotide sequence ID" value="NZ_NKYE01000012.1"/>
</dbReference>
<keyword evidence="4" id="KW-1185">Reference proteome</keyword>
<evidence type="ECO:0000259" key="2">
    <source>
        <dbReference type="Pfam" id="PF13454"/>
    </source>
</evidence>
<dbReference type="OrthoDB" id="3653265at2"/>
<feature type="domain" description="FAD-dependent urate hydroxylase HpyO/Asp monooxygenase CreE-like FAD/NAD(P)-binding" evidence="2">
    <location>
        <begin position="16"/>
        <end position="202"/>
    </location>
</feature>
<dbReference type="PANTHER" id="PTHR40254">
    <property type="entry name" value="BLR0577 PROTEIN"/>
    <property type="match status" value="1"/>
</dbReference>
<dbReference type="AlphaFoldDB" id="A0A263CZN1"/>
<name>A0A263CZN1_9PSEU</name>
<protein>
    <submittedName>
        <fullName evidence="3">Adenylate cyclase</fullName>
    </submittedName>
</protein>
<dbReference type="EMBL" id="NKYE01000012">
    <property type="protein sequence ID" value="OZM71634.1"/>
    <property type="molecule type" value="Genomic_DNA"/>
</dbReference>
<feature type="region of interest" description="Disordered" evidence="1">
    <location>
        <begin position="602"/>
        <end position="625"/>
    </location>
</feature>
<evidence type="ECO:0000313" key="3">
    <source>
        <dbReference type="EMBL" id="OZM71634.1"/>
    </source>
</evidence>